<dbReference type="EMBL" id="CAXKWB010019535">
    <property type="protein sequence ID" value="CAL4122073.1"/>
    <property type="molecule type" value="Genomic_DNA"/>
</dbReference>
<feature type="compositionally biased region" description="Basic and acidic residues" evidence="1">
    <location>
        <begin position="352"/>
        <end position="430"/>
    </location>
</feature>
<dbReference type="InterPro" id="IPR040014">
    <property type="entry name" value="CIR1"/>
</dbReference>
<proteinExistence type="predicted"/>
<feature type="non-terminal residue" evidence="3">
    <location>
        <position position="562"/>
    </location>
</feature>
<dbReference type="SMART" id="SM01083">
    <property type="entry name" value="Cir_N"/>
    <property type="match status" value="1"/>
</dbReference>
<evidence type="ECO:0000259" key="2">
    <source>
        <dbReference type="SMART" id="SM01083"/>
    </source>
</evidence>
<keyword evidence="4" id="KW-1185">Reference proteome</keyword>
<gene>
    <name evidence="3" type="ORF">MNOR_LOCUS22812</name>
</gene>
<feature type="compositionally biased region" description="Low complexity" evidence="1">
    <location>
        <begin position="251"/>
        <end position="260"/>
    </location>
</feature>
<feature type="compositionally biased region" description="Basic and acidic residues" evidence="1">
    <location>
        <begin position="443"/>
        <end position="458"/>
    </location>
</feature>
<dbReference type="GO" id="GO:0003714">
    <property type="term" value="F:transcription corepressor activity"/>
    <property type="evidence" value="ECO:0007669"/>
    <property type="project" value="InterPro"/>
</dbReference>
<protein>
    <recommendedName>
        <fullName evidence="2">CBF1-interacting co-repressor CIR N-terminal domain-containing protein</fullName>
    </recommendedName>
</protein>
<accession>A0AAV2RBG6</accession>
<feature type="region of interest" description="Disordered" evidence="1">
    <location>
        <begin position="227"/>
        <end position="562"/>
    </location>
</feature>
<dbReference type="AlphaFoldDB" id="A0AAV2RBG6"/>
<dbReference type="InterPro" id="IPR019339">
    <property type="entry name" value="CIR_N_dom"/>
</dbReference>
<name>A0AAV2RBG6_MEGNR</name>
<feature type="compositionally biased region" description="Basic residues" evidence="1">
    <location>
        <begin position="516"/>
        <end position="555"/>
    </location>
</feature>
<sequence length="562" mass="67002">MGKGFNNYMCKKFFHPASRDNLKRVWIAEQKSIAEKAKQEELRSQYEKEQELYNNKAILAKSETRDKLSLNFMYEAPAGVKRDREKEDGEPEYKFEWQRKFKGPRESYCKDDDTIRDQPFGIAVRNVRCIKCKNWGHINTDKECPLYGRVIETEGQKDSDINELAAGMREDGLKLKTLASMTTGIYGNRQNPNANNQHYLSSDEESVDEMTLLKTLSSKDKKRLLKKLEKMDKQSKDKKDKKKKKKRKKSVSSSSSSESSSDSESEEEKSKKKRKKNKKNKKKKHQESSSSDTSDSEDERTKKRKKKKNKDKEEENDPQQLLKEITKGLNIDFVGGGNNNPFSMGNVKIKKEKCSDDENDRKKRSKELRNESHENTRKEIKQEKEDLSYNRERNERESRDRNRERNRNQDQKFRETERCPITDGIREIRDMMSGQNDSNRNIKYGDHDRMEVRRDRSKDRRQRTRSQSRDRRIKIRSRSRDRRNRSSSRNRDRKNRSPSITRNGHRSRSGSFERRNRNRSRSKEHRHRSESKERKNRSRSHSRERRHKSRSKSRDRKREGRS</sequence>
<evidence type="ECO:0000313" key="4">
    <source>
        <dbReference type="Proteomes" id="UP001497623"/>
    </source>
</evidence>
<feature type="compositionally biased region" description="Basic residues" evidence="1">
    <location>
        <begin position="459"/>
        <end position="496"/>
    </location>
</feature>
<organism evidence="3 4">
    <name type="scientific">Meganyctiphanes norvegica</name>
    <name type="common">Northern krill</name>
    <name type="synonym">Thysanopoda norvegica</name>
    <dbReference type="NCBI Taxonomy" id="48144"/>
    <lineage>
        <taxon>Eukaryota</taxon>
        <taxon>Metazoa</taxon>
        <taxon>Ecdysozoa</taxon>
        <taxon>Arthropoda</taxon>
        <taxon>Crustacea</taxon>
        <taxon>Multicrustacea</taxon>
        <taxon>Malacostraca</taxon>
        <taxon>Eumalacostraca</taxon>
        <taxon>Eucarida</taxon>
        <taxon>Euphausiacea</taxon>
        <taxon>Euphausiidae</taxon>
        <taxon>Meganyctiphanes</taxon>
    </lineage>
</organism>
<dbReference type="Proteomes" id="UP001497623">
    <property type="component" value="Unassembled WGS sequence"/>
</dbReference>
<feature type="compositionally biased region" description="Basic and acidic residues" evidence="1">
    <location>
        <begin position="227"/>
        <end position="238"/>
    </location>
</feature>
<dbReference type="PANTHER" id="PTHR13151:SF2">
    <property type="entry name" value="COREPRESSOR INTERACTING WITH RBPJ 1"/>
    <property type="match status" value="1"/>
</dbReference>
<feature type="compositionally biased region" description="Basic residues" evidence="1">
    <location>
        <begin position="239"/>
        <end position="250"/>
    </location>
</feature>
<comment type="caution">
    <text evidence="3">The sequence shown here is derived from an EMBL/GenBank/DDBJ whole genome shotgun (WGS) entry which is preliminary data.</text>
</comment>
<dbReference type="GO" id="GO:0005634">
    <property type="term" value="C:nucleus"/>
    <property type="evidence" value="ECO:0007669"/>
    <property type="project" value="TreeGrafter"/>
</dbReference>
<dbReference type="PANTHER" id="PTHR13151">
    <property type="entry name" value="CBF1 INTERACTING COREPRESSOR CIR"/>
    <property type="match status" value="1"/>
</dbReference>
<dbReference type="Pfam" id="PF10197">
    <property type="entry name" value="Cir_N"/>
    <property type="match status" value="1"/>
</dbReference>
<evidence type="ECO:0000256" key="1">
    <source>
        <dbReference type="SAM" id="MobiDB-lite"/>
    </source>
</evidence>
<feature type="compositionally biased region" description="Basic residues" evidence="1">
    <location>
        <begin position="271"/>
        <end position="285"/>
    </location>
</feature>
<reference evidence="3 4" key="1">
    <citation type="submission" date="2024-05" db="EMBL/GenBank/DDBJ databases">
        <authorList>
            <person name="Wallberg A."/>
        </authorList>
    </citation>
    <scope>NUCLEOTIDE SEQUENCE [LARGE SCALE GENOMIC DNA]</scope>
</reference>
<feature type="domain" description="CBF1-interacting co-repressor CIR N-terminal" evidence="2">
    <location>
        <begin position="13"/>
        <end position="49"/>
    </location>
</feature>
<evidence type="ECO:0000313" key="3">
    <source>
        <dbReference type="EMBL" id="CAL4122073.1"/>
    </source>
</evidence>